<comment type="caution">
    <text evidence="4">The sequence shown here is derived from an EMBL/GenBank/DDBJ whole genome shotgun (WGS) entry which is preliminary data.</text>
</comment>
<name>A0ABU4VLX0_9ACTN</name>
<feature type="compositionally biased region" description="Basic and acidic residues" evidence="1">
    <location>
        <begin position="80"/>
        <end position="92"/>
    </location>
</feature>
<dbReference type="PANTHER" id="PTHR40763">
    <property type="entry name" value="MEMBRANE PROTEIN-RELATED"/>
    <property type="match status" value="1"/>
</dbReference>
<gene>
    <name evidence="4" type="ORF">SK069_10060</name>
</gene>
<dbReference type="PANTHER" id="PTHR40763:SF5">
    <property type="entry name" value="MEMBRANE PROTEIN"/>
    <property type="match status" value="1"/>
</dbReference>
<accession>A0ABU4VLX0</accession>
<dbReference type="Pfam" id="PF08044">
    <property type="entry name" value="DUF1707"/>
    <property type="match status" value="1"/>
</dbReference>
<dbReference type="RefSeq" id="WP_319954091.1">
    <property type="nucleotide sequence ID" value="NZ_JAXAVX010000004.1"/>
</dbReference>
<evidence type="ECO:0000313" key="5">
    <source>
        <dbReference type="Proteomes" id="UP001277761"/>
    </source>
</evidence>
<evidence type="ECO:0000256" key="1">
    <source>
        <dbReference type="SAM" id="MobiDB-lite"/>
    </source>
</evidence>
<evidence type="ECO:0000259" key="3">
    <source>
        <dbReference type="Pfam" id="PF09922"/>
    </source>
</evidence>
<evidence type="ECO:0000259" key="2">
    <source>
        <dbReference type="Pfam" id="PF08044"/>
    </source>
</evidence>
<dbReference type="Proteomes" id="UP001277761">
    <property type="component" value="Unassembled WGS sequence"/>
</dbReference>
<dbReference type="Pfam" id="PF09922">
    <property type="entry name" value="LiaF-like_C"/>
    <property type="match status" value="1"/>
</dbReference>
<feature type="domain" description="DUF1707" evidence="2">
    <location>
        <begin position="12"/>
        <end position="64"/>
    </location>
</feature>
<sequence>MVTGGEAPDDAIRASDAERDAAIERLREGAAGGRLTFEELADRIEGAAGARTRGDLRALLGDLPADPPTTPRAAEPAGPVEEHRSSFGDLRRDGRWTVPSRSRWRTILGDVVLDLREAAVAHERIEIEARTVFGDVRLLVPEGIEVHLRGASFFGDLRQDAGRHAPAGAPVIALQARTTFGDVRVQSARLRDRLARLRRG</sequence>
<organism evidence="4 5">
    <name type="scientific">Patulibacter brassicae</name>
    <dbReference type="NCBI Taxonomy" id="1705717"/>
    <lineage>
        <taxon>Bacteria</taxon>
        <taxon>Bacillati</taxon>
        <taxon>Actinomycetota</taxon>
        <taxon>Thermoleophilia</taxon>
        <taxon>Solirubrobacterales</taxon>
        <taxon>Patulibacteraceae</taxon>
        <taxon>Patulibacter</taxon>
    </lineage>
</organism>
<reference evidence="4 5" key="1">
    <citation type="submission" date="2023-11" db="EMBL/GenBank/DDBJ databases">
        <authorList>
            <person name="Xu M."/>
            <person name="Jiang T."/>
        </authorList>
    </citation>
    <scope>NUCLEOTIDE SEQUENCE [LARGE SCALE GENOMIC DNA]</scope>
    <source>
        <strain evidence="4 5">SD</strain>
    </source>
</reference>
<dbReference type="EMBL" id="JAXAVX010000004">
    <property type="protein sequence ID" value="MDX8151936.1"/>
    <property type="molecule type" value="Genomic_DNA"/>
</dbReference>
<feature type="domain" description="Cell wall-active antibiotics response LiaF-like C-terminal" evidence="3">
    <location>
        <begin position="95"/>
        <end position="158"/>
    </location>
</feature>
<protein>
    <submittedName>
        <fullName evidence="4">DUF1707 domain-containing protein</fullName>
    </submittedName>
</protein>
<keyword evidence="5" id="KW-1185">Reference proteome</keyword>
<dbReference type="InterPro" id="IPR012551">
    <property type="entry name" value="DUF1707_SHOCT-like"/>
</dbReference>
<feature type="region of interest" description="Disordered" evidence="1">
    <location>
        <begin position="60"/>
        <end position="92"/>
    </location>
</feature>
<proteinExistence type="predicted"/>
<dbReference type="InterPro" id="IPR024425">
    <property type="entry name" value="LiaF-like_C"/>
</dbReference>
<evidence type="ECO:0000313" key="4">
    <source>
        <dbReference type="EMBL" id="MDX8151936.1"/>
    </source>
</evidence>